<dbReference type="Pfam" id="PF06792">
    <property type="entry name" value="UPF0261"/>
    <property type="match status" value="1"/>
</dbReference>
<gene>
    <name evidence="2" type="ORF">KDK_45400</name>
</gene>
<proteinExistence type="predicted"/>
<dbReference type="OrthoDB" id="9776369at2"/>
<protein>
    <recommendedName>
        <fullName evidence="1">UPF0261 domain-containing protein</fullName>
    </recommendedName>
</protein>
<evidence type="ECO:0000313" key="3">
    <source>
        <dbReference type="Proteomes" id="UP000287188"/>
    </source>
</evidence>
<dbReference type="Proteomes" id="UP000287188">
    <property type="component" value="Unassembled WGS sequence"/>
</dbReference>
<dbReference type="AlphaFoldDB" id="A0A402AP42"/>
<evidence type="ECO:0000259" key="1">
    <source>
        <dbReference type="Pfam" id="PF06792"/>
    </source>
</evidence>
<dbReference type="InterPro" id="IPR044122">
    <property type="entry name" value="UPF0261_N"/>
</dbReference>
<name>A0A402AP42_9CHLR</name>
<sequence>MTTVVLLGTLDTRGPEYAYVRERIQAAHCKVILMDAGSKGVPQIQPDISRETIAQAAHIDIAQLEHTDQNTAIRLMAQGATALVVAQFARGRLHGILALVAAAAPG</sequence>
<dbReference type="EMBL" id="BIFS01000001">
    <property type="protein sequence ID" value="GCE20740.1"/>
    <property type="molecule type" value="Genomic_DNA"/>
</dbReference>
<evidence type="ECO:0000313" key="2">
    <source>
        <dbReference type="EMBL" id="GCE20740.1"/>
    </source>
</evidence>
<keyword evidence="3" id="KW-1185">Reference proteome</keyword>
<organism evidence="2 3">
    <name type="scientific">Dictyobacter kobayashii</name>
    <dbReference type="NCBI Taxonomy" id="2014872"/>
    <lineage>
        <taxon>Bacteria</taxon>
        <taxon>Bacillati</taxon>
        <taxon>Chloroflexota</taxon>
        <taxon>Ktedonobacteria</taxon>
        <taxon>Ktedonobacterales</taxon>
        <taxon>Dictyobacteraceae</taxon>
        <taxon>Dictyobacter</taxon>
    </lineage>
</organism>
<reference evidence="3" key="1">
    <citation type="submission" date="2018-12" db="EMBL/GenBank/DDBJ databases">
        <title>Tengunoibacter tsumagoiensis gen. nov., sp. nov., Dictyobacter kobayashii sp. nov., D. alpinus sp. nov., and D. joshuensis sp. nov. and description of Dictyobacteraceae fam. nov. within the order Ktedonobacterales isolated from Tengu-no-mugimeshi.</title>
        <authorList>
            <person name="Wang C.M."/>
            <person name="Zheng Y."/>
            <person name="Sakai Y."/>
            <person name="Toyoda A."/>
            <person name="Minakuchi Y."/>
            <person name="Abe K."/>
            <person name="Yokota A."/>
            <person name="Yabe S."/>
        </authorList>
    </citation>
    <scope>NUCLEOTIDE SEQUENCE [LARGE SCALE GENOMIC DNA]</scope>
    <source>
        <strain evidence="3">Uno11</strain>
    </source>
</reference>
<feature type="domain" description="UPF0261" evidence="1">
    <location>
        <begin position="3"/>
        <end position="99"/>
    </location>
</feature>
<accession>A0A402AP42</accession>
<dbReference type="Gene3D" id="3.40.50.12020">
    <property type="entry name" value="Uncharacterised protein family UPF0261, NN domain"/>
    <property type="match status" value="1"/>
</dbReference>
<comment type="caution">
    <text evidence="2">The sequence shown here is derived from an EMBL/GenBank/DDBJ whole genome shotgun (WGS) entry which is preliminary data.</text>
</comment>